<accession>A0A2Z6LJR3</accession>
<dbReference type="Pfam" id="PF05637">
    <property type="entry name" value="Glyco_transf_34"/>
    <property type="match status" value="1"/>
</dbReference>
<evidence type="ECO:0000313" key="14">
    <source>
        <dbReference type="EMBL" id="GAU11162.1"/>
    </source>
</evidence>
<dbReference type="GO" id="GO:0009969">
    <property type="term" value="P:xyloglucan biosynthetic process"/>
    <property type="evidence" value="ECO:0007669"/>
    <property type="project" value="TreeGrafter"/>
</dbReference>
<keyword evidence="3" id="KW-0328">Glycosyltransferase</keyword>
<evidence type="ECO:0000256" key="8">
    <source>
        <dbReference type="ARBA" id="ARBA00023034"/>
    </source>
</evidence>
<dbReference type="GO" id="GO:0035252">
    <property type="term" value="F:UDP-xylosyltransferase activity"/>
    <property type="evidence" value="ECO:0007669"/>
    <property type="project" value="TreeGrafter"/>
</dbReference>
<organism evidence="14 15">
    <name type="scientific">Trifolium subterraneum</name>
    <name type="common">Subterranean clover</name>
    <dbReference type="NCBI Taxonomy" id="3900"/>
    <lineage>
        <taxon>Eukaryota</taxon>
        <taxon>Viridiplantae</taxon>
        <taxon>Streptophyta</taxon>
        <taxon>Embryophyta</taxon>
        <taxon>Tracheophyta</taxon>
        <taxon>Spermatophyta</taxon>
        <taxon>Magnoliopsida</taxon>
        <taxon>eudicotyledons</taxon>
        <taxon>Gunneridae</taxon>
        <taxon>Pentapetalae</taxon>
        <taxon>rosids</taxon>
        <taxon>fabids</taxon>
        <taxon>Fabales</taxon>
        <taxon>Fabaceae</taxon>
        <taxon>Papilionoideae</taxon>
        <taxon>50 kb inversion clade</taxon>
        <taxon>NPAAA clade</taxon>
        <taxon>Hologalegina</taxon>
        <taxon>IRL clade</taxon>
        <taxon>Trifolieae</taxon>
        <taxon>Trifolium</taxon>
    </lineage>
</organism>
<evidence type="ECO:0000256" key="3">
    <source>
        <dbReference type="ARBA" id="ARBA00022676"/>
    </source>
</evidence>
<dbReference type="OrthoDB" id="205108at2759"/>
<reference evidence="15" key="1">
    <citation type="journal article" date="2017" name="Front. Plant Sci.">
        <title>Climate Clever Clovers: New Paradigm to Reduce the Environmental Footprint of Ruminants by Breeding Low Methanogenic Forages Utilizing Haplotype Variation.</title>
        <authorList>
            <person name="Kaur P."/>
            <person name="Appels R."/>
            <person name="Bayer P.E."/>
            <person name="Keeble-Gagnere G."/>
            <person name="Wang J."/>
            <person name="Hirakawa H."/>
            <person name="Shirasawa K."/>
            <person name="Vercoe P."/>
            <person name="Stefanova K."/>
            <person name="Durmic Z."/>
            <person name="Nichols P."/>
            <person name="Revell C."/>
            <person name="Isobe S.N."/>
            <person name="Edwards D."/>
            <person name="Erskine W."/>
        </authorList>
    </citation>
    <scope>NUCLEOTIDE SEQUENCE [LARGE SCALE GENOMIC DNA]</scope>
    <source>
        <strain evidence="15">cv. Daliak</strain>
    </source>
</reference>
<comment type="catalytic activity">
    <reaction evidence="11">
        <text>Transfers an alpha-D-xylosyl residue from UDP-D-xylose to a glucose residue in xyloglucan, forming an alpha-(1-&gt;6)-D-xylosyl-D-glucose linkage.</text>
        <dbReference type="EC" id="2.4.2.39"/>
    </reaction>
</comment>
<dbReference type="GO" id="GO:0016758">
    <property type="term" value="F:hexosyltransferase activity"/>
    <property type="evidence" value="ECO:0007669"/>
    <property type="project" value="TreeGrafter"/>
</dbReference>
<comment type="subcellular location">
    <subcellularLocation>
        <location evidence="1">Golgi apparatus membrane</location>
        <topology evidence="1">Single-pass type II membrane protein</topology>
    </subcellularLocation>
</comment>
<evidence type="ECO:0000256" key="4">
    <source>
        <dbReference type="ARBA" id="ARBA00022679"/>
    </source>
</evidence>
<dbReference type="GO" id="GO:0005802">
    <property type="term" value="C:trans-Golgi network"/>
    <property type="evidence" value="ECO:0007669"/>
    <property type="project" value="TreeGrafter"/>
</dbReference>
<feature type="compositionally biased region" description="Basic and acidic residues" evidence="13">
    <location>
        <begin position="98"/>
        <end position="109"/>
    </location>
</feature>
<dbReference type="FunFam" id="3.90.550.10:FF:000032">
    <property type="entry name" value="xyloglucan 6-xylosyltransferase 2"/>
    <property type="match status" value="1"/>
</dbReference>
<dbReference type="PANTHER" id="PTHR31311:SF5">
    <property type="entry name" value="XYLOGLUCAN 6-XYLOSYLTRANSFERASE 2"/>
    <property type="match status" value="1"/>
</dbReference>
<keyword evidence="6" id="KW-0735">Signal-anchor</keyword>
<keyword evidence="10" id="KW-0325">Glycoprotein</keyword>
<evidence type="ECO:0000313" key="15">
    <source>
        <dbReference type="Proteomes" id="UP000242715"/>
    </source>
</evidence>
<evidence type="ECO:0000256" key="7">
    <source>
        <dbReference type="ARBA" id="ARBA00022989"/>
    </source>
</evidence>
<keyword evidence="5" id="KW-0812">Transmembrane</keyword>
<keyword evidence="9" id="KW-0472">Membrane</keyword>
<gene>
    <name evidence="14" type="ORF">TSUD_197860</name>
</gene>
<evidence type="ECO:0000256" key="13">
    <source>
        <dbReference type="SAM" id="MobiDB-lite"/>
    </source>
</evidence>
<sequence length="455" mass="53032">MLERCLGSRRLRQMQRACRRGSLTFLCLFLTVVVLRGTIGAGKFGTPEQDLNEIRQQFYSRGRRVEPHRVLEEVQSTETNNNNDNNYATFDISKILKDEEGGDDEKRDPNIPYTLGPKISDWDEQRSEWLKNNPDYPNFIRPNKPRVLLVTGSSPKPCENPVGDHYLLKSIKNKIDYCRLHGIEIFYNMALLDAEMAGFWAKLPLIRKLLLSHPEVEFLWWMDSDAMFTDMAFEVPWDRYKDHNFVMHGWNEMIYDEKNWIGLNTGSFLLRNCQWSLDILDAWAPMGPKGKIRDEAGKVLTRELKNRPVFEADDQSAMVYLLATGKEQWGGKVYLENHYYLHGYWGILVDRYEEMIENYHPGFGDHRWPLVTHFVGCKPCGKFGDYPVERCLKQMDRAYNFGDNQILQMYGFTHKSLASRRVKRVRNESSNPLDVKDELGLLHPAFKAIKLPTSS</sequence>
<keyword evidence="15" id="KW-1185">Reference proteome</keyword>
<dbReference type="GO" id="GO:0033843">
    <property type="term" value="F:xyloglucan 6-xylosyltransferase activity"/>
    <property type="evidence" value="ECO:0007669"/>
    <property type="project" value="UniProtKB-EC"/>
</dbReference>
<evidence type="ECO:0000256" key="6">
    <source>
        <dbReference type="ARBA" id="ARBA00022968"/>
    </source>
</evidence>
<comment type="similarity">
    <text evidence="2">Belongs to the glycosyltransferase 34 family.</text>
</comment>
<dbReference type="InterPro" id="IPR008630">
    <property type="entry name" value="Glyco_trans_34"/>
</dbReference>
<protein>
    <recommendedName>
        <fullName evidence="12">xyloglucan 6-xylosyltransferase</fullName>
        <ecNumber evidence="12">2.4.2.39</ecNumber>
    </recommendedName>
</protein>
<name>A0A2Z6LJR3_TRISU</name>
<feature type="region of interest" description="Disordered" evidence="13">
    <location>
        <begin position="98"/>
        <end position="117"/>
    </location>
</feature>
<proteinExistence type="inferred from homology"/>
<dbReference type="GO" id="GO:0000139">
    <property type="term" value="C:Golgi membrane"/>
    <property type="evidence" value="ECO:0007669"/>
    <property type="project" value="UniProtKB-SubCell"/>
</dbReference>
<evidence type="ECO:0000256" key="11">
    <source>
        <dbReference type="ARBA" id="ARBA00051628"/>
    </source>
</evidence>
<keyword evidence="4" id="KW-0808">Transferase</keyword>
<evidence type="ECO:0000256" key="5">
    <source>
        <dbReference type="ARBA" id="ARBA00022692"/>
    </source>
</evidence>
<evidence type="ECO:0000256" key="12">
    <source>
        <dbReference type="ARBA" id="ARBA00066326"/>
    </source>
</evidence>
<dbReference type="AlphaFoldDB" id="A0A2Z6LJR3"/>
<dbReference type="PANTHER" id="PTHR31311">
    <property type="entry name" value="XYLOGLUCAN 6-XYLOSYLTRANSFERASE 5-RELATED-RELATED"/>
    <property type="match status" value="1"/>
</dbReference>
<evidence type="ECO:0000256" key="9">
    <source>
        <dbReference type="ARBA" id="ARBA00023136"/>
    </source>
</evidence>
<dbReference type="GO" id="GO:0005768">
    <property type="term" value="C:endosome"/>
    <property type="evidence" value="ECO:0007669"/>
    <property type="project" value="TreeGrafter"/>
</dbReference>
<keyword evidence="8" id="KW-0333">Golgi apparatus</keyword>
<evidence type="ECO:0000256" key="10">
    <source>
        <dbReference type="ARBA" id="ARBA00023180"/>
    </source>
</evidence>
<dbReference type="EMBL" id="DF973113">
    <property type="protein sequence ID" value="GAU11162.1"/>
    <property type="molecule type" value="Genomic_DNA"/>
</dbReference>
<keyword evidence="7" id="KW-1133">Transmembrane helix</keyword>
<dbReference type="Proteomes" id="UP000242715">
    <property type="component" value="Unassembled WGS sequence"/>
</dbReference>
<dbReference type="EC" id="2.4.2.39" evidence="12"/>
<dbReference type="Gene3D" id="3.90.550.10">
    <property type="entry name" value="Spore Coat Polysaccharide Biosynthesis Protein SpsA, Chain A"/>
    <property type="match status" value="1"/>
</dbReference>
<evidence type="ECO:0000256" key="2">
    <source>
        <dbReference type="ARBA" id="ARBA00005664"/>
    </source>
</evidence>
<dbReference type="InterPro" id="IPR029044">
    <property type="entry name" value="Nucleotide-diphossugar_trans"/>
</dbReference>
<evidence type="ECO:0000256" key="1">
    <source>
        <dbReference type="ARBA" id="ARBA00004323"/>
    </source>
</evidence>